<organism evidence="2 3">
    <name type="scientific">Nitrospira defluvii</name>
    <dbReference type="NCBI Taxonomy" id="330214"/>
    <lineage>
        <taxon>Bacteria</taxon>
        <taxon>Pseudomonadati</taxon>
        <taxon>Nitrospirota</taxon>
        <taxon>Nitrospiria</taxon>
        <taxon>Nitrospirales</taxon>
        <taxon>Nitrospiraceae</taxon>
        <taxon>Nitrospira</taxon>
    </lineage>
</organism>
<protein>
    <recommendedName>
        <fullName evidence="4">FlgO domain-containing protein</fullName>
    </recommendedName>
</protein>
<gene>
    <name evidence="2" type="ORF">NIDE1253</name>
</gene>
<sequence>MTPQLSLSGSGAFLAIAAQCLVFAAPAQALPEHSRVDVIGDYRYAYHEPETVSEARHHACTEALYQAISTSAAVREQTASIVDSKLFRTLVHTLASKHVTDQQIVQQSETGRTVYCKVKAVFHADEVERVLIAQTTGGTEPGLDQNRALKIVSAREEADGTLVIVYQALKRLDWLGTAYQGSLRESADVMVDFYDDQGVLVRSSRHPARKTATGDDVMNPGEVGTLRIAKPLNAKTYRVWVVK</sequence>
<dbReference type="HOGENOM" id="CLU_1140946_0_0_0"/>
<keyword evidence="3" id="KW-1185">Reference proteome</keyword>
<evidence type="ECO:0000256" key="1">
    <source>
        <dbReference type="SAM" id="SignalP"/>
    </source>
</evidence>
<name>D8PCQ0_9BACT</name>
<dbReference type="AlphaFoldDB" id="D8PCQ0"/>
<feature type="chain" id="PRO_5003119968" description="FlgO domain-containing protein" evidence="1">
    <location>
        <begin position="30"/>
        <end position="243"/>
    </location>
</feature>
<dbReference type="KEGG" id="nde:NIDE1253"/>
<feature type="signal peptide" evidence="1">
    <location>
        <begin position="1"/>
        <end position="29"/>
    </location>
</feature>
<evidence type="ECO:0008006" key="4">
    <source>
        <dbReference type="Google" id="ProtNLM"/>
    </source>
</evidence>
<dbReference type="OrthoDB" id="9789410at2"/>
<keyword evidence="1" id="KW-0732">Signal</keyword>
<evidence type="ECO:0000313" key="3">
    <source>
        <dbReference type="Proteomes" id="UP000001660"/>
    </source>
</evidence>
<evidence type="ECO:0000313" key="2">
    <source>
        <dbReference type="EMBL" id="CBK41009.1"/>
    </source>
</evidence>
<accession>D8PCQ0</accession>
<dbReference type="Proteomes" id="UP000001660">
    <property type="component" value="Chromosome"/>
</dbReference>
<reference evidence="2 3" key="1">
    <citation type="journal article" date="2010" name="Proc. Natl. Acad. Sci. U.S.A.">
        <title>A Nitrospira metagenome illuminates the physiology and evolution of globally important nitrite-oxidizing bacteria.</title>
        <authorList>
            <person name="Lucker S."/>
            <person name="Wagner M."/>
            <person name="Maixner F."/>
            <person name="Pelletier E."/>
            <person name="Koch H."/>
            <person name="Vacherie B."/>
            <person name="Rattei T."/>
            <person name="Sinninghe Damste J."/>
            <person name="Spieck E."/>
            <person name="Le Paslier D."/>
            <person name="Daims H."/>
        </authorList>
    </citation>
    <scope>NUCLEOTIDE SEQUENCE [LARGE SCALE GENOMIC DNA]</scope>
</reference>
<dbReference type="EMBL" id="FP929003">
    <property type="protein sequence ID" value="CBK41009.1"/>
    <property type="molecule type" value="Genomic_DNA"/>
</dbReference>
<proteinExistence type="predicted"/>